<organism evidence="7 8">
    <name type="scientific">Muriicola jejuensis</name>
    <dbReference type="NCBI Taxonomy" id="504488"/>
    <lineage>
        <taxon>Bacteria</taxon>
        <taxon>Pseudomonadati</taxon>
        <taxon>Bacteroidota</taxon>
        <taxon>Flavobacteriia</taxon>
        <taxon>Flavobacteriales</taxon>
        <taxon>Flavobacteriaceae</taxon>
        <taxon>Muriicola</taxon>
    </lineage>
</organism>
<dbReference type="InterPro" id="IPR008979">
    <property type="entry name" value="Galactose-bd-like_sf"/>
</dbReference>
<dbReference type="InterPro" id="IPR006104">
    <property type="entry name" value="Glyco_hydro_2_N"/>
</dbReference>
<evidence type="ECO:0000313" key="7">
    <source>
        <dbReference type="EMBL" id="NER11688.1"/>
    </source>
</evidence>
<dbReference type="Gene3D" id="2.60.120.260">
    <property type="entry name" value="Galactose-binding domain-like"/>
    <property type="match status" value="1"/>
</dbReference>
<reference evidence="7 8" key="1">
    <citation type="submission" date="2020-01" db="EMBL/GenBank/DDBJ databases">
        <title>Muriicola jejuensis KCTC 22299.</title>
        <authorList>
            <person name="Wang G."/>
        </authorList>
    </citation>
    <scope>NUCLEOTIDE SEQUENCE [LARGE SCALE GENOMIC DNA]</scope>
    <source>
        <strain evidence="7 8">KCTC 22299</strain>
    </source>
</reference>
<dbReference type="AlphaFoldDB" id="A0A6P0UII3"/>
<dbReference type="InterPro" id="IPR013783">
    <property type="entry name" value="Ig-like_fold"/>
</dbReference>
<evidence type="ECO:0000259" key="6">
    <source>
        <dbReference type="Pfam" id="PF02837"/>
    </source>
</evidence>
<keyword evidence="2" id="KW-0378">Hydrolase</keyword>
<dbReference type="InterPro" id="IPR023232">
    <property type="entry name" value="Glyco_hydro_2_AS"/>
</dbReference>
<dbReference type="Gene3D" id="3.20.20.80">
    <property type="entry name" value="Glycosidases"/>
    <property type="match status" value="1"/>
</dbReference>
<proteinExistence type="inferred from homology"/>
<dbReference type="SUPFAM" id="SSF49785">
    <property type="entry name" value="Galactose-binding domain-like"/>
    <property type="match status" value="1"/>
</dbReference>
<gene>
    <name evidence="7" type="ORF">GWK09_14245</name>
</gene>
<evidence type="ECO:0000259" key="5">
    <source>
        <dbReference type="Pfam" id="PF02836"/>
    </source>
</evidence>
<evidence type="ECO:0000313" key="8">
    <source>
        <dbReference type="Proteomes" id="UP000468443"/>
    </source>
</evidence>
<dbReference type="Pfam" id="PF00703">
    <property type="entry name" value="Glyco_hydro_2"/>
    <property type="match status" value="1"/>
</dbReference>
<dbReference type="Pfam" id="PF02837">
    <property type="entry name" value="Glyco_hydro_2_N"/>
    <property type="match status" value="1"/>
</dbReference>
<sequence>MAISTFRASLLKGFLGYFFLLCGSSISHGQTPVNVYDRCSTSLEGYWKYIVDPYENGFYNYRLEAFDEQDNPSKNAFFTDSKPADRSELLEYDFDLSDSIYVPGDWNSQKEKLFYYEGTVWYRRHFDYTKQDSSNRVFLYFGAVNNRCHVYLNGIKIGQHTGGFTPFSFEVTALLKDTGNSLVVKVDNKRIKEGVPTLNTDWWNYGGITREVSLVETPETYVEDYSVHLARDKPGTLQGSVLLNGSLKAGRQVQVRIPELQKSIQVLTDDKGMASFSLPVDTLRLWSDQDPKRYKVILSTGQDSVSEWIGFRNISVKGRDILLNGRPVFLKGISIHEESPVRKGRAHTREDARILLGWARELGCNFVRLAHYPHNEHMVRLADSLGMLVWEEIPVYWTIAWENPSTYNNAAKQLNEVIRRDKNRASVIIWSMANETPTSPTRTQFLTDLATLTRSLDPTRLISAALEQSALNGNPKIRTIEDNFARVVDILSFNQYIGWYDGLPDKAREISWKIEQEKPVFISEFGGGAKQGLHGDKYTRWTEEYQEFLYEENLKMLSGIEQLRGMSPWILVDFRSPRRMLPEIQDGWNRKGLISEEGIKKKAFYSLQKYYLTKE</sequence>
<dbReference type="InterPro" id="IPR006102">
    <property type="entry name" value="Ig-like_GH2"/>
</dbReference>
<comment type="similarity">
    <text evidence="1">Belongs to the glycosyl hydrolase 2 family.</text>
</comment>
<evidence type="ECO:0000256" key="2">
    <source>
        <dbReference type="ARBA" id="ARBA00022801"/>
    </source>
</evidence>
<dbReference type="GO" id="GO:0005975">
    <property type="term" value="P:carbohydrate metabolic process"/>
    <property type="evidence" value="ECO:0007669"/>
    <property type="project" value="InterPro"/>
</dbReference>
<dbReference type="InterPro" id="IPR036156">
    <property type="entry name" value="Beta-gal/glucu_dom_sf"/>
</dbReference>
<dbReference type="PANTHER" id="PTHR42732:SF1">
    <property type="entry name" value="BETA-MANNOSIDASE"/>
    <property type="match status" value="1"/>
</dbReference>
<dbReference type="EMBL" id="JAABOP010000006">
    <property type="protein sequence ID" value="NER11688.1"/>
    <property type="molecule type" value="Genomic_DNA"/>
</dbReference>
<keyword evidence="8" id="KW-1185">Reference proteome</keyword>
<dbReference type="InterPro" id="IPR017853">
    <property type="entry name" value="GH"/>
</dbReference>
<evidence type="ECO:0000259" key="4">
    <source>
        <dbReference type="Pfam" id="PF00703"/>
    </source>
</evidence>
<dbReference type="PRINTS" id="PR00132">
    <property type="entry name" value="GLHYDRLASE2"/>
</dbReference>
<feature type="domain" description="Glycoside hydrolase family 2 immunoglobulin-like beta-sandwich" evidence="4">
    <location>
        <begin position="220"/>
        <end position="312"/>
    </location>
</feature>
<dbReference type="GO" id="GO:0004553">
    <property type="term" value="F:hydrolase activity, hydrolyzing O-glycosyl compounds"/>
    <property type="evidence" value="ECO:0007669"/>
    <property type="project" value="InterPro"/>
</dbReference>
<protein>
    <submittedName>
        <fullName evidence="7">Beta-glucuronidase</fullName>
    </submittedName>
</protein>
<feature type="domain" description="Glycosyl hydrolases family 2 sugar binding" evidence="6">
    <location>
        <begin position="87"/>
        <end position="218"/>
    </location>
</feature>
<name>A0A6P0UII3_9FLAO</name>
<dbReference type="Gene3D" id="2.60.40.10">
    <property type="entry name" value="Immunoglobulins"/>
    <property type="match status" value="1"/>
</dbReference>
<dbReference type="PROSITE" id="PS00608">
    <property type="entry name" value="GLYCOSYL_HYDROL_F2_2"/>
    <property type="match status" value="1"/>
</dbReference>
<evidence type="ECO:0000256" key="1">
    <source>
        <dbReference type="ARBA" id="ARBA00007401"/>
    </source>
</evidence>
<dbReference type="Pfam" id="PF02836">
    <property type="entry name" value="Glyco_hydro_2_C"/>
    <property type="match status" value="1"/>
</dbReference>
<dbReference type="SUPFAM" id="SSF49303">
    <property type="entry name" value="beta-Galactosidase/glucuronidase domain"/>
    <property type="match status" value="1"/>
</dbReference>
<accession>A0A6P0UII3</accession>
<feature type="domain" description="Glycoside hydrolase family 2 catalytic" evidence="5">
    <location>
        <begin position="314"/>
        <end position="552"/>
    </location>
</feature>
<comment type="caution">
    <text evidence="7">The sequence shown here is derived from an EMBL/GenBank/DDBJ whole genome shotgun (WGS) entry which is preliminary data.</text>
</comment>
<evidence type="ECO:0000256" key="3">
    <source>
        <dbReference type="ARBA" id="ARBA00023295"/>
    </source>
</evidence>
<keyword evidence="3" id="KW-0326">Glycosidase</keyword>
<dbReference type="RefSeq" id="WP_163694144.1">
    <property type="nucleotide sequence ID" value="NZ_FXTW01000005.1"/>
</dbReference>
<dbReference type="InterPro" id="IPR051913">
    <property type="entry name" value="GH2_Domain-Containing"/>
</dbReference>
<dbReference type="Proteomes" id="UP000468443">
    <property type="component" value="Unassembled WGS sequence"/>
</dbReference>
<dbReference type="InterPro" id="IPR006103">
    <property type="entry name" value="Glyco_hydro_2_cat"/>
</dbReference>
<dbReference type="SUPFAM" id="SSF51445">
    <property type="entry name" value="(Trans)glycosidases"/>
    <property type="match status" value="1"/>
</dbReference>
<dbReference type="InterPro" id="IPR006101">
    <property type="entry name" value="Glyco_hydro_2"/>
</dbReference>
<dbReference type="PANTHER" id="PTHR42732">
    <property type="entry name" value="BETA-GALACTOSIDASE"/>
    <property type="match status" value="1"/>
</dbReference>